<protein>
    <submittedName>
        <fullName evidence="1">Uncharacterized protein</fullName>
    </submittedName>
</protein>
<organism evidence="1 2">
    <name type="scientific">Larimichthys crocea</name>
    <name type="common">Large yellow croaker</name>
    <name type="synonym">Pseudosciaena crocea</name>
    <dbReference type="NCBI Taxonomy" id="215358"/>
    <lineage>
        <taxon>Eukaryota</taxon>
        <taxon>Metazoa</taxon>
        <taxon>Chordata</taxon>
        <taxon>Craniata</taxon>
        <taxon>Vertebrata</taxon>
        <taxon>Euteleostomi</taxon>
        <taxon>Actinopterygii</taxon>
        <taxon>Neopterygii</taxon>
        <taxon>Teleostei</taxon>
        <taxon>Neoteleostei</taxon>
        <taxon>Acanthomorphata</taxon>
        <taxon>Eupercaria</taxon>
        <taxon>Sciaenidae</taxon>
        <taxon>Larimichthys</taxon>
    </lineage>
</organism>
<sequence>MSANRLITSRHSRCKASVSRNQEQPAPRASKVLAERNQAVVAVGAWVESGQDCPEHPSALALLTEEIQAEKRRENEESLRRFQDEVRHRVAQQAQASRRRDQPMVNPDRRTPHQQYQVWTQHVSAGEKLRSAGGSAQQRLIERSPQESSEGMRQVRLRLAACRMIPHGEMMSDLPGGVWNVSPTRHQKAGSHVLRAEQEVEEEDVEGEDEEEEEDVEEEGDIGDRGHLFTSQHACPLVQHKLSGPALENSDESEPDPGFQSNLAAARVLWPPTDPEEVKRQRQSQFLMQRRLYMSIEREQVKENKQHRKHLKRTARIKAEKEQIRLEEERRLERARQLADARQKLEERELLILERLKLEEEERAAELQRRKRDEKEKVSGRFIDALRAQMKERLSQEKLDLPPLCCCASSFWDSHPDTCANNCVFHNNPKAYAKALHSTMLSLDLQ</sequence>
<dbReference type="Proteomes" id="UP000793456">
    <property type="component" value="Chromosome X"/>
</dbReference>
<evidence type="ECO:0000313" key="1">
    <source>
        <dbReference type="EMBL" id="TMS14596.1"/>
    </source>
</evidence>
<comment type="caution">
    <text evidence="1">The sequence shown here is derived from an EMBL/GenBank/DDBJ whole genome shotgun (WGS) entry which is preliminary data.</text>
</comment>
<gene>
    <name evidence="1" type="ORF">E3U43_023076</name>
</gene>
<accession>A0ACD3R6K0</accession>
<reference evidence="1" key="1">
    <citation type="submission" date="2018-11" db="EMBL/GenBank/DDBJ databases">
        <title>The sequence and de novo assembly of Larimichthys crocea genome using PacBio and Hi-C technologies.</title>
        <authorList>
            <person name="Xu P."/>
            <person name="Chen B."/>
            <person name="Zhou Z."/>
            <person name="Ke Q."/>
            <person name="Wu Y."/>
            <person name="Bai H."/>
            <person name="Pu F."/>
        </authorList>
    </citation>
    <scope>NUCLEOTIDE SEQUENCE</scope>
    <source>
        <tissue evidence="1">Muscle</tissue>
    </source>
</reference>
<keyword evidence="2" id="KW-1185">Reference proteome</keyword>
<proteinExistence type="predicted"/>
<name>A0ACD3R6K0_LARCR</name>
<dbReference type="EMBL" id="CM011683">
    <property type="protein sequence ID" value="TMS14596.1"/>
    <property type="molecule type" value="Genomic_DNA"/>
</dbReference>
<evidence type="ECO:0000313" key="2">
    <source>
        <dbReference type="Proteomes" id="UP000793456"/>
    </source>
</evidence>